<dbReference type="OrthoDB" id="252267at2759"/>
<dbReference type="AlphaFoldDB" id="K2N6L2"/>
<feature type="compositionally biased region" description="Basic and acidic residues" evidence="1">
    <location>
        <begin position="18"/>
        <end position="44"/>
    </location>
</feature>
<comment type="caution">
    <text evidence="2">The sequence shown here is derived from an EMBL/GenBank/DDBJ whole genome shotgun (WGS) entry which is preliminary data.</text>
</comment>
<sequence>MGSNGCTAGGMIFSSREGGSDEEAHPLRERSDASLPHDEGDGRTSRNGGDETPNSSFVIREKLLRLLQGIACSGGEASYSANNPDVAVSGNRNDIPSCYGEEHVILDDLFMHLLLALEKVVHVFLSRSLAMEWKNKRSKEVSLRSSSEKETARLWARAWRQAQHRDEEAWIAWRSALCRSWRRTRRESASRERSEALNIALFQFDPLGGALARSALSLSRHGIEKQQAENGATSQKLYALLYRVFLTCPALLLDGHTQRLAAAAGLDLDSVRQYICVAEDVDCDYDGDGIAGFMRNLSCREKVRVGKADLTALDEVERLFASDRRALLCRIDSGESPPFLSSPVTASFQMQPAGSPHSPCSPSLHVRTPKTLSSAALVPQYIEPTPIQLRPSSFASLDCFSPAARIPDEVGRQFAGQLASPSNHEQAVCVSDNQIDTLEPRKAKQKNGSEGRRALWHADGRRYVSTSLSSQPRVLDVAKSERRLPSALRTPRSISMW</sequence>
<feature type="region of interest" description="Disordered" evidence="1">
    <location>
        <begin position="1"/>
        <end position="54"/>
    </location>
</feature>
<keyword evidence="3" id="KW-1185">Reference proteome</keyword>
<name>K2N6L2_TRYCR</name>
<evidence type="ECO:0000313" key="3">
    <source>
        <dbReference type="Proteomes" id="UP000007350"/>
    </source>
</evidence>
<protein>
    <submittedName>
        <fullName evidence="2">Uncharacterized protein</fullName>
    </submittedName>
</protein>
<gene>
    <name evidence="2" type="ORF">MOQ_005882</name>
</gene>
<dbReference type="Proteomes" id="UP000007350">
    <property type="component" value="Unassembled WGS sequence"/>
</dbReference>
<proteinExistence type="predicted"/>
<accession>K2N6L2</accession>
<evidence type="ECO:0000313" key="2">
    <source>
        <dbReference type="EMBL" id="EKF30311.1"/>
    </source>
</evidence>
<dbReference type="EMBL" id="AHKC01012249">
    <property type="protein sequence ID" value="EKF30311.1"/>
    <property type="molecule type" value="Genomic_DNA"/>
</dbReference>
<reference evidence="2 3" key="1">
    <citation type="journal article" date="2012" name="BMC Genomics">
        <title>Comparative genomic analysis of human infective Trypanosoma cruzi lineages with the bat-restricted subspecies T. cruzi marinkellei.</title>
        <authorList>
            <person name="Franzen O."/>
            <person name="Talavera-Lopez C."/>
            <person name="Ochaya S."/>
            <person name="Butler C.E."/>
            <person name="Messenger L.A."/>
            <person name="Lewis M.D."/>
            <person name="Llewellyn M.S."/>
            <person name="Marinkelle C.J."/>
            <person name="Tyler K.M."/>
            <person name="Miles M.A."/>
            <person name="Andersson B."/>
        </authorList>
    </citation>
    <scope>NUCLEOTIDE SEQUENCE [LARGE SCALE GENOMIC DNA]</scope>
    <source>
        <strain evidence="2 3">B7</strain>
    </source>
</reference>
<organism evidence="2 3">
    <name type="scientific">Trypanosoma cruzi marinkellei</name>
    <dbReference type="NCBI Taxonomy" id="85056"/>
    <lineage>
        <taxon>Eukaryota</taxon>
        <taxon>Discoba</taxon>
        <taxon>Euglenozoa</taxon>
        <taxon>Kinetoplastea</taxon>
        <taxon>Metakinetoplastina</taxon>
        <taxon>Trypanosomatida</taxon>
        <taxon>Trypanosomatidae</taxon>
        <taxon>Trypanosoma</taxon>
        <taxon>Schizotrypanum</taxon>
    </lineage>
</organism>
<evidence type="ECO:0000256" key="1">
    <source>
        <dbReference type="SAM" id="MobiDB-lite"/>
    </source>
</evidence>